<evidence type="ECO:0008006" key="4">
    <source>
        <dbReference type="Google" id="ProtNLM"/>
    </source>
</evidence>
<organism evidence="2 3">
    <name type="scientific">Ceratocystis pirilliformis</name>
    <dbReference type="NCBI Taxonomy" id="259994"/>
    <lineage>
        <taxon>Eukaryota</taxon>
        <taxon>Fungi</taxon>
        <taxon>Dikarya</taxon>
        <taxon>Ascomycota</taxon>
        <taxon>Pezizomycotina</taxon>
        <taxon>Sordariomycetes</taxon>
        <taxon>Hypocreomycetidae</taxon>
        <taxon>Microascales</taxon>
        <taxon>Ceratocystidaceae</taxon>
        <taxon>Ceratocystis</taxon>
    </lineage>
</organism>
<name>A0ABR3YTK7_9PEZI</name>
<proteinExistence type="predicted"/>
<dbReference type="InterPro" id="IPR050982">
    <property type="entry name" value="Auxin_biosynth/cation_transpt"/>
</dbReference>
<dbReference type="InterPro" id="IPR036188">
    <property type="entry name" value="FAD/NAD-bd_sf"/>
</dbReference>
<dbReference type="PANTHER" id="PTHR43539">
    <property type="entry name" value="FLAVIN-BINDING MONOOXYGENASE-LIKE PROTEIN (AFU_ORTHOLOGUE AFUA_4G09220)"/>
    <property type="match status" value="1"/>
</dbReference>
<evidence type="ECO:0000313" key="3">
    <source>
        <dbReference type="Proteomes" id="UP001583280"/>
    </source>
</evidence>
<gene>
    <name evidence="2" type="ORF">Cpir12675_005291</name>
</gene>
<dbReference type="Pfam" id="PF13738">
    <property type="entry name" value="Pyr_redox_3"/>
    <property type="match status" value="1"/>
</dbReference>
<evidence type="ECO:0000256" key="1">
    <source>
        <dbReference type="ARBA" id="ARBA00023002"/>
    </source>
</evidence>
<dbReference type="Proteomes" id="UP001583280">
    <property type="component" value="Unassembled WGS sequence"/>
</dbReference>
<accession>A0ABR3YTK7</accession>
<comment type="caution">
    <text evidence="2">The sequence shown here is derived from an EMBL/GenBank/DDBJ whole genome shotgun (WGS) entry which is preliminary data.</text>
</comment>
<dbReference type="Gene3D" id="3.50.50.60">
    <property type="entry name" value="FAD/NAD(P)-binding domain"/>
    <property type="match status" value="1"/>
</dbReference>
<keyword evidence="1" id="KW-0560">Oxidoreductase</keyword>
<dbReference type="PANTHER" id="PTHR43539:SF68">
    <property type="entry name" value="FLAVIN-BINDING MONOOXYGENASE-LIKE PROTEIN (AFU_ORTHOLOGUE AFUA_4G09220)"/>
    <property type="match status" value="1"/>
</dbReference>
<dbReference type="EMBL" id="JAWDJO010000177">
    <property type="protein sequence ID" value="KAL1890659.1"/>
    <property type="molecule type" value="Genomic_DNA"/>
</dbReference>
<dbReference type="SUPFAM" id="SSF54427">
    <property type="entry name" value="NTF2-like"/>
    <property type="match status" value="1"/>
</dbReference>
<keyword evidence="3" id="KW-1185">Reference proteome</keyword>
<dbReference type="InterPro" id="IPR032710">
    <property type="entry name" value="NTF2-like_dom_sf"/>
</dbReference>
<reference evidence="2 3" key="1">
    <citation type="journal article" date="2024" name="IMA Fungus">
        <title>IMA Genome - F19 : A genome assembly and annotation guide to empower mycologists, including annotated draft genome sequences of Ceratocystis pirilliformis, Diaporthe australafricana, Fusarium ophioides, Paecilomyces lecythidis, and Sporothrix stenoceras.</title>
        <authorList>
            <person name="Aylward J."/>
            <person name="Wilson A.M."/>
            <person name="Visagie C.M."/>
            <person name="Spraker J."/>
            <person name="Barnes I."/>
            <person name="Buitendag C."/>
            <person name="Ceriani C."/>
            <person name="Del Mar Angel L."/>
            <person name="du Plessis D."/>
            <person name="Fuchs T."/>
            <person name="Gasser K."/>
            <person name="Kramer D."/>
            <person name="Li W."/>
            <person name="Munsamy K."/>
            <person name="Piso A."/>
            <person name="Price J.L."/>
            <person name="Sonnekus B."/>
            <person name="Thomas C."/>
            <person name="van der Nest A."/>
            <person name="van Dijk A."/>
            <person name="van Heerden A."/>
            <person name="van Vuuren N."/>
            <person name="Yilmaz N."/>
            <person name="Duong T.A."/>
            <person name="van der Merwe N.A."/>
            <person name="Wingfield M.J."/>
            <person name="Wingfield B.D."/>
        </authorList>
    </citation>
    <scope>NUCLEOTIDE SEQUENCE [LARGE SCALE GENOMIC DNA]</scope>
    <source>
        <strain evidence="2 3">CMW 12675</strain>
    </source>
</reference>
<dbReference type="SUPFAM" id="SSF51905">
    <property type="entry name" value="FAD/NAD(P)-binding domain"/>
    <property type="match status" value="1"/>
</dbReference>
<evidence type="ECO:0000313" key="2">
    <source>
        <dbReference type="EMBL" id="KAL1890659.1"/>
    </source>
</evidence>
<sequence>MAAVDVPSHMRTVPGSVDIPVAQFPVAEDTWSPNDTNPVLIAAAVVQAINEAIARQDFNTLSKLFSDSGYWRDHLALSWEFRTVHGCDNILSFLQSVAQSKNGFRLLEIRLDESGPARMPQIDRMESHEGVVTCVRFMFQLETVIGSGKGLAKLVHVGGAWKIYTLYTSLVEIHGHEEKIGRNRPCGAKHGSKPGRQNWAERRAAEADFNDGVEPTVFILGAGQAGLTIAARLKMVGVPALVIDQNSRIGDNWRKRYHQLVLHDPVWYDHLPYMPFPPNWPIFTPKDKLAEYFEAYATLMELNVWTKTTVKSSVWDDAAAKWTIVVERILANGTTEVRTLQPRHVIQATGHSGKKNMPDVAGLDSFKGSVSHSSEFCGAPTSPDHSAIQNHAVVIGACNSAHDIAHDFAEKGWKITLVQRSSTHVVSSRAITDIGLAGLFEEDGPDVEDADILLHGQPSSVLKAGQVRICQRQREMDTEMLAGLAKAGFHTDDGPDNAGLFIKYFQRGGGYYIDVGAAAMIAAGQISVKGGHEISHLTPDSVVFDDGSELKADHIVFATGYQNMRTQTRLTFGDEVADRLNSDVWGFNDEGELRMMWQRTGHPGFWYHGGNLALCRYYSRFLALQILAIEAEISKPGEY</sequence>
<protein>
    <recommendedName>
        <fullName evidence="4">Flavin-containing monooxygenase</fullName>
    </recommendedName>
</protein>